<name>A0AAU8VU21_NEILA</name>
<evidence type="ECO:0000313" key="2">
    <source>
        <dbReference type="Proteomes" id="UP000191249"/>
    </source>
</evidence>
<dbReference type="EMBL" id="CP019894">
    <property type="protein sequence ID" value="ARB04814.1"/>
    <property type="molecule type" value="Genomic_DNA"/>
</dbReference>
<dbReference type="AlphaFoldDB" id="A0AAU8VU21"/>
<sequence length="94" mass="10784">MPAGRLEEAGHIFPKPPPNFLIWRPAHHFRPIETPVLKDCVYFRRRFKGRRYSADVAQTAFRRHFHSSGASVRMALPVRTISPYGLPSTNKNAV</sequence>
<evidence type="ECO:0000313" key="1">
    <source>
        <dbReference type="EMBL" id="ARB04814.1"/>
    </source>
</evidence>
<gene>
    <name evidence="1" type="ORF">B2G52_07895</name>
</gene>
<protein>
    <submittedName>
        <fullName evidence="1">Uncharacterized protein</fullName>
    </submittedName>
</protein>
<accession>A0AAU8VU21</accession>
<organism evidence="1 2">
    <name type="scientific">Neisseria lactamica</name>
    <dbReference type="NCBI Taxonomy" id="486"/>
    <lineage>
        <taxon>Bacteria</taxon>
        <taxon>Pseudomonadati</taxon>
        <taxon>Pseudomonadota</taxon>
        <taxon>Betaproteobacteria</taxon>
        <taxon>Neisseriales</taxon>
        <taxon>Neisseriaceae</taxon>
        <taxon>Neisseria</taxon>
    </lineage>
</organism>
<proteinExistence type="predicted"/>
<dbReference type="Proteomes" id="UP000191249">
    <property type="component" value="Chromosome"/>
</dbReference>
<reference evidence="1 2" key="1">
    <citation type="submission" date="2017-03" db="EMBL/GenBank/DDBJ databases">
        <title>N. lactamica Y92-1009 whole genome sequence.</title>
        <authorList>
            <person name="Pandey A.K."/>
            <person name="Read R.C."/>
        </authorList>
    </citation>
    <scope>NUCLEOTIDE SEQUENCE [LARGE SCALE GENOMIC DNA]</scope>
    <source>
        <strain evidence="1 2">Y92-1009</strain>
    </source>
</reference>